<keyword evidence="1" id="KW-1015">Disulfide bond</keyword>
<dbReference type="OMA" id="QGPCEQW"/>
<evidence type="ECO:0000313" key="4">
    <source>
        <dbReference type="EMBL" id="KNC47332.1"/>
    </source>
</evidence>
<dbReference type="OrthoDB" id="17754at2759"/>
<accession>A0A0L0D4P4</accession>
<evidence type="ECO:0000256" key="2">
    <source>
        <dbReference type="SAM" id="SignalP"/>
    </source>
</evidence>
<dbReference type="eggNOG" id="ENOG502S5J5">
    <property type="taxonomic scope" value="Eukaryota"/>
</dbReference>
<dbReference type="AlphaFoldDB" id="A0A0L0D4P4"/>
<keyword evidence="2" id="KW-0732">Signal</keyword>
<keyword evidence="5" id="KW-1185">Reference proteome</keyword>
<dbReference type="EMBL" id="GL349446">
    <property type="protein sequence ID" value="KNC47332.1"/>
    <property type="molecule type" value="Genomic_DNA"/>
</dbReference>
<dbReference type="InterPro" id="IPR008139">
    <property type="entry name" value="SaposinB_dom"/>
</dbReference>
<dbReference type="Proteomes" id="UP000054408">
    <property type="component" value="Unassembled WGS sequence"/>
</dbReference>
<feature type="domain" description="Saposin B-type" evidence="3">
    <location>
        <begin position="26"/>
        <end position="111"/>
    </location>
</feature>
<gene>
    <name evidence="4" type="ORF">AMSG_03765</name>
</gene>
<dbReference type="SMART" id="SM00741">
    <property type="entry name" value="SapB"/>
    <property type="match status" value="1"/>
</dbReference>
<feature type="signal peptide" evidence="2">
    <location>
        <begin position="1"/>
        <end position="19"/>
    </location>
</feature>
<evidence type="ECO:0000256" key="1">
    <source>
        <dbReference type="ARBA" id="ARBA00023157"/>
    </source>
</evidence>
<name>A0A0L0D4P4_THETB</name>
<dbReference type="RefSeq" id="XP_013759670.1">
    <property type="nucleotide sequence ID" value="XM_013904216.1"/>
</dbReference>
<reference evidence="4 5" key="1">
    <citation type="submission" date="2010-05" db="EMBL/GenBank/DDBJ databases">
        <title>The Genome Sequence of Thecamonas trahens ATCC 50062.</title>
        <authorList>
            <consortium name="The Broad Institute Genome Sequencing Platform"/>
            <person name="Russ C."/>
            <person name="Cuomo C."/>
            <person name="Shea T."/>
            <person name="Young S.K."/>
            <person name="Zeng Q."/>
            <person name="Koehrsen M."/>
            <person name="Haas B."/>
            <person name="Borodovsky M."/>
            <person name="Guigo R."/>
            <person name="Alvarado L."/>
            <person name="Berlin A."/>
            <person name="Bochicchio J."/>
            <person name="Borenstein D."/>
            <person name="Chapman S."/>
            <person name="Chen Z."/>
            <person name="Freedman E."/>
            <person name="Gellesch M."/>
            <person name="Goldberg J."/>
            <person name="Griggs A."/>
            <person name="Gujja S."/>
            <person name="Heilman E."/>
            <person name="Heiman D."/>
            <person name="Hepburn T."/>
            <person name="Howarth C."/>
            <person name="Jen D."/>
            <person name="Larson L."/>
            <person name="Mehta T."/>
            <person name="Park D."/>
            <person name="Pearson M."/>
            <person name="Roberts A."/>
            <person name="Saif S."/>
            <person name="Shenoy N."/>
            <person name="Sisk P."/>
            <person name="Stolte C."/>
            <person name="Sykes S."/>
            <person name="Thomson T."/>
            <person name="Walk T."/>
            <person name="White J."/>
            <person name="Yandava C."/>
            <person name="Burger G."/>
            <person name="Gray M.W."/>
            <person name="Holland P.W.H."/>
            <person name="King N."/>
            <person name="Lang F.B.F."/>
            <person name="Roger A.J."/>
            <person name="Ruiz-Trillo I."/>
            <person name="Lander E."/>
            <person name="Nusbaum C."/>
        </authorList>
    </citation>
    <scope>NUCLEOTIDE SEQUENCE [LARGE SCALE GENOMIC DNA]</scope>
    <source>
        <strain evidence="4 5">ATCC 50062</strain>
    </source>
</reference>
<evidence type="ECO:0000259" key="3">
    <source>
        <dbReference type="PROSITE" id="PS50015"/>
    </source>
</evidence>
<dbReference type="PROSITE" id="PS50015">
    <property type="entry name" value="SAP_B"/>
    <property type="match status" value="1"/>
</dbReference>
<organism evidence="4 5">
    <name type="scientific">Thecamonas trahens ATCC 50062</name>
    <dbReference type="NCBI Taxonomy" id="461836"/>
    <lineage>
        <taxon>Eukaryota</taxon>
        <taxon>Apusozoa</taxon>
        <taxon>Apusomonadida</taxon>
        <taxon>Apusomonadidae</taxon>
        <taxon>Thecamonas</taxon>
    </lineage>
</organism>
<proteinExistence type="predicted"/>
<dbReference type="GeneID" id="25563339"/>
<sequence length="229" mass="23681">MKIAIVALCMLALVAASQAAPVTKPEADLCPICLQLMNEALDQLVNIILNVGVVGSCGDVCGKLPAKLEQVACDLVCDYVGITEFVKILQEVDPDAVYICQVLGGICPIHDNAKVDDVKLIVAPSSGQQGSTFSMHFSFNVVNATGAGEVALGIQPPNGEGFGDGQLVPGFPVGPIAISFRLQAKPSEQEPFSPGTYQVEAAVCNGECGATHPHTATLGTASASFVITQ</sequence>
<feature type="chain" id="PRO_5005537118" evidence="2">
    <location>
        <begin position="20"/>
        <end position="229"/>
    </location>
</feature>
<evidence type="ECO:0000313" key="5">
    <source>
        <dbReference type="Proteomes" id="UP000054408"/>
    </source>
</evidence>
<protein>
    <submittedName>
        <fullName evidence="4">Countin-2</fullName>
    </submittedName>
</protein>